<reference evidence="1" key="2">
    <citation type="submission" date="2020-09" db="EMBL/GenBank/DDBJ databases">
        <authorList>
            <person name="Sun Q."/>
            <person name="Zhou Y."/>
        </authorList>
    </citation>
    <scope>NUCLEOTIDE SEQUENCE</scope>
    <source>
        <strain evidence="1">CGMCC 1.15493</strain>
    </source>
</reference>
<dbReference type="Pfam" id="PF12096">
    <property type="entry name" value="DUF3572"/>
    <property type="match status" value="1"/>
</dbReference>
<keyword evidence="2" id="KW-1185">Reference proteome</keyword>
<sequence>MLKTGRGTSTEEAEAAALEIGVQALTFIAGDPEQMERFLALSGMEVGQVRAAARDPAFFAGLLDFLLGHEPTLLAFAAQAGLSPESVGQARDRLGGAFGVDPW</sequence>
<evidence type="ECO:0000313" key="2">
    <source>
        <dbReference type="Proteomes" id="UP000613160"/>
    </source>
</evidence>
<dbReference type="RefSeq" id="WP_188852246.1">
    <property type="nucleotide sequence ID" value="NZ_BMJJ01000007.1"/>
</dbReference>
<gene>
    <name evidence="1" type="ORF">GCM10011335_30840</name>
</gene>
<evidence type="ECO:0000313" key="1">
    <source>
        <dbReference type="EMBL" id="GGD25717.1"/>
    </source>
</evidence>
<protein>
    <recommendedName>
        <fullName evidence="3">DUF3572 family protein</fullName>
    </recommendedName>
</protein>
<reference evidence="1" key="1">
    <citation type="journal article" date="2014" name="Int. J. Syst. Evol. Microbiol.">
        <title>Complete genome sequence of Corynebacterium casei LMG S-19264T (=DSM 44701T), isolated from a smear-ripened cheese.</title>
        <authorList>
            <consortium name="US DOE Joint Genome Institute (JGI-PGF)"/>
            <person name="Walter F."/>
            <person name="Albersmeier A."/>
            <person name="Kalinowski J."/>
            <person name="Ruckert C."/>
        </authorList>
    </citation>
    <scope>NUCLEOTIDE SEQUENCE</scope>
    <source>
        <strain evidence="1">CGMCC 1.15493</strain>
    </source>
</reference>
<dbReference type="EMBL" id="BMJJ01000007">
    <property type="protein sequence ID" value="GGD25717.1"/>
    <property type="molecule type" value="Genomic_DNA"/>
</dbReference>
<comment type="caution">
    <text evidence="1">The sequence shown here is derived from an EMBL/GenBank/DDBJ whole genome shotgun (WGS) entry which is preliminary data.</text>
</comment>
<accession>A0A916Y0L7</accession>
<name>A0A916Y0L7_9HYPH</name>
<dbReference type="InterPro" id="IPR021955">
    <property type="entry name" value="DUF3572"/>
</dbReference>
<organism evidence="1 2">
    <name type="scientific">Aureimonas glaciei</name>
    <dbReference type="NCBI Taxonomy" id="1776957"/>
    <lineage>
        <taxon>Bacteria</taxon>
        <taxon>Pseudomonadati</taxon>
        <taxon>Pseudomonadota</taxon>
        <taxon>Alphaproteobacteria</taxon>
        <taxon>Hyphomicrobiales</taxon>
        <taxon>Aurantimonadaceae</taxon>
        <taxon>Aureimonas</taxon>
    </lineage>
</organism>
<dbReference type="AlphaFoldDB" id="A0A916Y0L7"/>
<evidence type="ECO:0008006" key="3">
    <source>
        <dbReference type="Google" id="ProtNLM"/>
    </source>
</evidence>
<proteinExistence type="predicted"/>
<dbReference type="Proteomes" id="UP000613160">
    <property type="component" value="Unassembled WGS sequence"/>
</dbReference>